<keyword evidence="2" id="KW-0229">DNA integration</keyword>
<feature type="domain" description="Tyr recombinase" evidence="6">
    <location>
        <begin position="227"/>
        <end position="401"/>
    </location>
</feature>
<evidence type="ECO:0000256" key="4">
    <source>
        <dbReference type="ARBA" id="ARBA00023172"/>
    </source>
</evidence>
<dbReference type="PROSITE" id="PS51898">
    <property type="entry name" value="TYR_RECOMBINASE"/>
    <property type="match status" value="1"/>
</dbReference>
<keyword evidence="4" id="KW-0233">DNA recombination</keyword>
<evidence type="ECO:0000256" key="5">
    <source>
        <dbReference type="PROSITE-ProRule" id="PRU01248"/>
    </source>
</evidence>
<dbReference type="EMBL" id="JAWLIP010000003">
    <property type="protein sequence ID" value="MDV6226315.1"/>
    <property type="molecule type" value="Genomic_DNA"/>
</dbReference>
<dbReference type="CDD" id="cd00796">
    <property type="entry name" value="INT_Rci_Hp1_C"/>
    <property type="match status" value="1"/>
</dbReference>
<dbReference type="Pfam" id="PF13356">
    <property type="entry name" value="Arm-DNA-bind_3"/>
    <property type="match status" value="1"/>
</dbReference>
<accession>A0ABU4AJ87</accession>
<dbReference type="InterPro" id="IPR010998">
    <property type="entry name" value="Integrase_recombinase_N"/>
</dbReference>
<dbReference type="InterPro" id="IPR002104">
    <property type="entry name" value="Integrase_catalytic"/>
</dbReference>
<gene>
    <name evidence="8" type="ORF">R2G56_08455</name>
</gene>
<comment type="caution">
    <text evidence="8">The sequence shown here is derived from an EMBL/GenBank/DDBJ whole genome shotgun (WGS) entry which is preliminary data.</text>
</comment>
<dbReference type="Gene3D" id="1.10.443.10">
    <property type="entry name" value="Intergrase catalytic core"/>
    <property type="match status" value="1"/>
</dbReference>
<dbReference type="InterPro" id="IPR044068">
    <property type="entry name" value="CB"/>
</dbReference>
<dbReference type="InterPro" id="IPR050808">
    <property type="entry name" value="Phage_Integrase"/>
</dbReference>
<dbReference type="InterPro" id="IPR013762">
    <property type="entry name" value="Integrase-like_cat_sf"/>
</dbReference>
<dbReference type="Pfam" id="PF00589">
    <property type="entry name" value="Phage_integrase"/>
    <property type="match status" value="1"/>
</dbReference>
<dbReference type="PANTHER" id="PTHR30629">
    <property type="entry name" value="PROPHAGE INTEGRASE"/>
    <property type="match status" value="1"/>
</dbReference>
<evidence type="ECO:0000259" key="6">
    <source>
        <dbReference type="PROSITE" id="PS51898"/>
    </source>
</evidence>
<dbReference type="RefSeq" id="WP_317560997.1">
    <property type="nucleotide sequence ID" value="NZ_JAWLIP010000003.1"/>
</dbReference>
<dbReference type="PROSITE" id="PS51900">
    <property type="entry name" value="CB"/>
    <property type="match status" value="1"/>
</dbReference>
<evidence type="ECO:0000256" key="2">
    <source>
        <dbReference type="ARBA" id="ARBA00022908"/>
    </source>
</evidence>
<dbReference type="Gene3D" id="1.10.150.130">
    <property type="match status" value="1"/>
</dbReference>
<comment type="similarity">
    <text evidence="1">Belongs to the 'phage' integrase family.</text>
</comment>
<protein>
    <submittedName>
        <fullName evidence="8">Tyrosine-type recombinase/integrase</fullName>
    </submittedName>
</protein>
<dbReference type="Gene3D" id="3.30.160.390">
    <property type="entry name" value="Integrase, DNA-binding domain"/>
    <property type="match status" value="1"/>
</dbReference>
<feature type="domain" description="Core-binding (CB)" evidence="7">
    <location>
        <begin position="99"/>
        <end position="207"/>
    </location>
</feature>
<dbReference type="PANTHER" id="PTHR30629:SF2">
    <property type="entry name" value="PROPHAGE INTEGRASE INTS-RELATED"/>
    <property type="match status" value="1"/>
</dbReference>
<evidence type="ECO:0000313" key="8">
    <source>
        <dbReference type="EMBL" id="MDV6226315.1"/>
    </source>
</evidence>
<evidence type="ECO:0000256" key="1">
    <source>
        <dbReference type="ARBA" id="ARBA00008857"/>
    </source>
</evidence>
<dbReference type="SUPFAM" id="SSF56349">
    <property type="entry name" value="DNA breaking-rejoining enzymes"/>
    <property type="match status" value="1"/>
</dbReference>
<dbReference type="InterPro" id="IPR038488">
    <property type="entry name" value="Integrase_DNA-bd_sf"/>
</dbReference>
<dbReference type="InterPro" id="IPR025166">
    <property type="entry name" value="Integrase_DNA_bind_dom"/>
</dbReference>
<name>A0ABU4AJ87_9HYPH</name>
<sequence length="425" mass="46415">MRQKIKLTKTTIDATEIKPRAYFLWCSELPGFGVRVFPSGRKVFYADYYDQDGKRSRMSIGAYGKLTPDEARKQARIILGDVLKGGNPALERKTRRLALTVGELCDDYMRDAEHGLILGRSGKPKKPSTLETDRGRIERHIKPLLGGKRVIDLKQTDVARFLHDVSTGKTAKVEKTAKLRGKAVVDGGAGTASRTTGLLGGILSYAVTKGIIPANPAHGVKRPADNRKERRLDAEEYRRLGEALDTAHEEPWQSIAFIRLLALTGCRRGEIANLKWAEVDLEKQVLKLGDSKTGVSVRPLGISAVDVLNRLPRTPGNPHVLTGVRDPSQPYGGMVGAMERLTRSAGLADVTAHVLRHSFASVAADLDYSDSTIGAMLGHAGTTITSRYTHRLDSVLVAAANKVCGEVHRQMTGESGKVLEMPRRA</sequence>
<reference evidence="8 9" key="1">
    <citation type="submission" date="2023-10" db="EMBL/GenBank/DDBJ databases">
        <authorList>
            <person name="Venkata Ramana C."/>
            <person name="Sasikala C."/>
            <person name="Dhurka M."/>
        </authorList>
    </citation>
    <scope>NUCLEOTIDE SEQUENCE [LARGE SCALE GENOMIC DNA]</scope>
    <source>
        <strain evidence="8 9">KCTC 32151</strain>
    </source>
</reference>
<evidence type="ECO:0000259" key="7">
    <source>
        <dbReference type="PROSITE" id="PS51900"/>
    </source>
</evidence>
<proteinExistence type="inferred from homology"/>
<evidence type="ECO:0000313" key="9">
    <source>
        <dbReference type="Proteomes" id="UP001185659"/>
    </source>
</evidence>
<dbReference type="Proteomes" id="UP001185659">
    <property type="component" value="Unassembled WGS sequence"/>
</dbReference>
<keyword evidence="3 5" id="KW-0238">DNA-binding</keyword>
<organism evidence="8 9">
    <name type="scientific">Nitratireductor aquimarinus</name>
    <dbReference type="NCBI Taxonomy" id="889300"/>
    <lineage>
        <taxon>Bacteria</taxon>
        <taxon>Pseudomonadati</taxon>
        <taxon>Pseudomonadota</taxon>
        <taxon>Alphaproteobacteria</taxon>
        <taxon>Hyphomicrobiales</taxon>
        <taxon>Phyllobacteriaceae</taxon>
        <taxon>Nitratireductor</taxon>
    </lineage>
</organism>
<dbReference type="InterPro" id="IPR011010">
    <property type="entry name" value="DNA_brk_join_enz"/>
</dbReference>
<evidence type="ECO:0000256" key="3">
    <source>
        <dbReference type="ARBA" id="ARBA00023125"/>
    </source>
</evidence>
<keyword evidence="9" id="KW-1185">Reference proteome</keyword>